<sequence length="58" mass="6352">MQRPQQRADREALLWEVQAQEIHVQAATGDWGMGPDPAGPPPSAASHRRQTLCPRPPG</sequence>
<gene>
    <name evidence="2" type="ORF">GHT09_009289</name>
</gene>
<protein>
    <submittedName>
        <fullName evidence="2">Uncharacterized protein</fullName>
    </submittedName>
</protein>
<organism evidence="2 3">
    <name type="scientific">Marmota monax</name>
    <name type="common">Woodchuck</name>
    <dbReference type="NCBI Taxonomy" id="9995"/>
    <lineage>
        <taxon>Eukaryota</taxon>
        <taxon>Metazoa</taxon>
        <taxon>Chordata</taxon>
        <taxon>Craniata</taxon>
        <taxon>Vertebrata</taxon>
        <taxon>Euteleostomi</taxon>
        <taxon>Mammalia</taxon>
        <taxon>Eutheria</taxon>
        <taxon>Euarchontoglires</taxon>
        <taxon>Glires</taxon>
        <taxon>Rodentia</taxon>
        <taxon>Sciuromorpha</taxon>
        <taxon>Sciuridae</taxon>
        <taxon>Xerinae</taxon>
        <taxon>Marmotini</taxon>
        <taxon>Marmota</taxon>
    </lineage>
</organism>
<dbReference type="AlphaFoldDB" id="A0A834UQR6"/>
<proteinExistence type="predicted"/>
<dbReference type="EMBL" id="WJEC01007749">
    <property type="protein sequence ID" value="KAF7468372.1"/>
    <property type="molecule type" value="Genomic_DNA"/>
</dbReference>
<accession>A0A834UQR6</accession>
<comment type="caution">
    <text evidence="2">The sequence shown here is derived from an EMBL/GenBank/DDBJ whole genome shotgun (WGS) entry which is preliminary data.</text>
</comment>
<name>A0A834UQR6_MARMO</name>
<reference evidence="2" key="1">
    <citation type="submission" date="2020-08" db="EMBL/GenBank/DDBJ databases">
        <authorList>
            <person name="Shumante A."/>
            <person name="Zimin A.V."/>
            <person name="Puiu D."/>
            <person name="Salzberg S.L."/>
        </authorList>
    </citation>
    <scope>NUCLEOTIDE SEQUENCE</scope>
    <source>
        <strain evidence="2">WC2-LM</strain>
        <tissue evidence="2">Liver</tissue>
    </source>
</reference>
<evidence type="ECO:0000256" key="1">
    <source>
        <dbReference type="SAM" id="MobiDB-lite"/>
    </source>
</evidence>
<dbReference type="Proteomes" id="UP000662637">
    <property type="component" value="Unassembled WGS sequence"/>
</dbReference>
<evidence type="ECO:0000313" key="3">
    <source>
        <dbReference type="Proteomes" id="UP000662637"/>
    </source>
</evidence>
<feature type="region of interest" description="Disordered" evidence="1">
    <location>
        <begin position="25"/>
        <end position="58"/>
    </location>
</feature>
<evidence type="ECO:0000313" key="2">
    <source>
        <dbReference type="EMBL" id="KAF7468372.1"/>
    </source>
</evidence>